<dbReference type="Proteomes" id="UP000016944">
    <property type="component" value="Plasmid IRBL74_p"/>
</dbReference>
<dbReference type="HOGENOM" id="CLU_3103105_0_0_5"/>
<dbReference type="InterPro" id="IPR029017">
    <property type="entry name" value="Enolase-like_N"/>
</dbReference>
<organism evidence="1 2">
    <name type="scientific">Agrobacterium pusense</name>
    <dbReference type="NCBI Taxonomy" id="648995"/>
    <lineage>
        <taxon>Bacteria</taxon>
        <taxon>Pseudomonadati</taxon>
        <taxon>Pseudomonadota</taxon>
        <taxon>Alphaproteobacteria</taxon>
        <taxon>Hyphomicrobiales</taxon>
        <taxon>Rhizobiaceae</taxon>
        <taxon>Rhizobium/Agrobacterium group</taxon>
        <taxon>Agrobacterium</taxon>
    </lineage>
</organism>
<evidence type="ECO:0000313" key="1">
    <source>
        <dbReference type="EMBL" id="CDI12193.1"/>
    </source>
</evidence>
<dbReference type="Gene3D" id="3.30.390.10">
    <property type="entry name" value="Enolase-like, N-terminal domain"/>
    <property type="match status" value="1"/>
</dbReference>
<evidence type="ECO:0008006" key="3">
    <source>
        <dbReference type="Google" id="ProtNLM"/>
    </source>
</evidence>
<dbReference type="EMBL" id="HG518324">
    <property type="protein sequence ID" value="CDI12193.1"/>
    <property type="molecule type" value="Genomic_DNA"/>
</dbReference>
<reference evidence="1 2" key="1">
    <citation type="journal article" date="2013" name="Genome Announc.">
        <title>Complete Genome Sequence of the Sesbania Symbiont and Rice Growth-Promoting Endophyte Rhizobium sp. Strain IRBG74.</title>
        <authorList>
            <person name="Crook M.B."/>
            <person name="Mitra S."/>
            <person name="Ane J.M."/>
            <person name="Sadowsky M.J."/>
            <person name="Gyaneshwar P."/>
        </authorList>
    </citation>
    <scope>NUCLEOTIDE SEQUENCE [LARGE SCALE GENOMIC DNA]</scope>
    <source>
        <strain evidence="1 2">IRBG74</strain>
        <plasmid evidence="2">IRBL74_p</plasmid>
    </source>
</reference>
<dbReference type="KEGG" id="rir:BN877_p0473"/>
<proteinExistence type="predicted"/>
<sequence length="51" mass="5506">MPGGEAIWRTLEDAASLIVEMPIGSYNSLLERVRKTFADRDSGGRGKGLAL</sequence>
<protein>
    <recommendedName>
        <fullName evidence="3">Transposase</fullName>
    </recommendedName>
</protein>
<gene>
    <name evidence="1" type="ORF">BN877_p0473</name>
</gene>
<geneLocation type="plasmid" evidence="1 2">
    <name>IRBL74_p</name>
</geneLocation>
<name>U4Q4M1_9HYPH</name>
<accession>U4Q4M1</accession>
<evidence type="ECO:0000313" key="2">
    <source>
        <dbReference type="Proteomes" id="UP000016944"/>
    </source>
</evidence>
<keyword evidence="1" id="KW-0614">Plasmid</keyword>
<dbReference type="AlphaFoldDB" id="U4Q4M1"/>